<feature type="domain" description="Acyl-CoA dehydrogenase C-terminal" evidence="2">
    <location>
        <begin position="21"/>
        <end position="126"/>
    </location>
</feature>
<proteinExistence type="predicted"/>
<evidence type="ECO:0000256" key="1">
    <source>
        <dbReference type="ARBA" id="ARBA00023002"/>
    </source>
</evidence>
<dbReference type="InterPro" id="IPR013107">
    <property type="entry name" value="Acyl-CoA_DH_C"/>
</dbReference>
<dbReference type="SUPFAM" id="SSF47203">
    <property type="entry name" value="Acyl-CoA dehydrogenase C-terminal domain-like"/>
    <property type="match status" value="1"/>
</dbReference>
<dbReference type="GO" id="GO:0016627">
    <property type="term" value="F:oxidoreductase activity, acting on the CH-CH group of donors"/>
    <property type="evidence" value="ECO:0007669"/>
    <property type="project" value="InterPro"/>
</dbReference>
<accession>A0A832H1F5</accession>
<evidence type="ECO:0000313" key="3">
    <source>
        <dbReference type="EMBL" id="HGW93536.1"/>
    </source>
</evidence>
<sequence>MGSTEAAKGYTLPSSRPWLTSGVSSASEDPYILKHYGELWVDLQAAEALADKAAEVTQIAWEQEWNLTAELRGECAIAIATAKVAATRTGLDVTNRIFEVMGARSTHSQYGFDRYWRNLRTFTLHDPLDYKLQDIGNWALNHEFPQPNFYS</sequence>
<organism evidence="3">
    <name type="scientific">Oscillatoriales cyanobacterium SpSt-402</name>
    <dbReference type="NCBI Taxonomy" id="2282168"/>
    <lineage>
        <taxon>Bacteria</taxon>
        <taxon>Bacillati</taxon>
        <taxon>Cyanobacteriota</taxon>
        <taxon>Cyanophyceae</taxon>
        <taxon>Oscillatoriophycideae</taxon>
        <taxon>Oscillatoriales</taxon>
    </lineage>
</organism>
<dbReference type="AlphaFoldDB" id="A0A832H1F5"/>
<dbReference type="Gene3D" id="1.20.140.10">
    <property type="entry name" value="Butyryl-CoA Dehydrogenase, subunit A, domain 3"/>
    <property type="match status" value="1"/>
</dbReference>
<gene>
    <name evidence="3" type="ORF">ENR47_04525</name>
</gene>
<keyword evidence="1" id="KW-0560">Oxidoreductase</keyword>
<protein>
    <recommendedName>
        <fullName evidence="2">Acyl-CoA dehydrogenase C-terminal domain-containing protein</fullName>
    </recommendedName>
</protein>
<dbReference type="Pfam" id="PF08028">
    <property type="entry name" value="Acyl-CoA_dh_2"/>
    <property type="match status" value="1"/>
</dbReference>
<evidence type="ECO:0000259" key="2">
    <source>
        <dbReference type="Pfam" id="PF08028"/>
    </source>
</evidence>
<comment type="caution">
    <text evidence="3">The sequence shown here is derived from an EMBL/GenBank/DDBJ whole genome shotgun (WGS) entry which is preliminary data.</text>
</comment>
<dbReference type="InterPro" id="IPR036250">
    <property type="entry name" value="AcylCo_DH-like_C"/>
</dbReference>
<reference evidence="3" key="1">
    <citation type="journal article" date="2020" name="mSystems">
        <title>Genome- and Community-Level Interaction Insights into Carbon Utilization and Element Cycling Functions of Hydrothermarchaeota in Hydrothermal Sediment.</title>
        <authorList>
            <person name="Zhou Z."/>
            <person name="Liu Y."/>
            <person name="Xu W."/>
            <person name="Pan J."/>
            <person name="Luo Z.H."/>
            <person name="Li M."/>
        </authorList>
    </citation>
    <scope>NUCLEOTIDE SEQUENCE [LARGE SCALE GENOMIC DNA]</scope>
    <source>
        <strain evidence="3">SpSt-402</strain>
    </source>
</reference>
<name>A0A832H1F5_9CYAN</name>
<dbReference type="EMBL" id="DSRD01000293">
    <property type="protein sequence ID" value="HGW93536.1"/>
    <property type="molecule type" value="Genomic_DNA"/>
</dbReference>